<dbReference type="Proteomes" id="UP000322524">
    <property type="component" value="Unassembled WGS sequence"/>
</dbReference>
<keyword evidence="1" id="KW-0812">Transmembrane</keyword>
<feature type="domain" description="EfeO-type cupredoxin-like" evidence="2">
    <location>
        <begin position="63"/>
        <end position="137"/>
    </location>
</feature>
<dbReference type="RefSeq" id="WP_148989987.1">
    <property type="nucleotide sequence ID" value="NZ_VTEV01000011.1"/>
</dbReference>
<dbReference type="OrthoDB" id="9773354at2"/>
<sequence length="150" mass="16614">MRFFVIKKSFLITIVLCIIAGLGGWYVVNKGVVPTTGKPSEEEKLVYNMITSEFTTKLDDGTEIEAYRFDPGTITVPKGKVITLSIFGVNGSEHPYSIEGTDINGVIKKGEETLIDVKFDKAGVYKLICSTHSHHNGHHSPPMVAYIYVY</sequence>
<proteinExistence type="predicted"/>
<evidence type="ECO:0000313" key="3">
    <source>
        <dbReference type="EMBL" id="TYS62589.1"/>
    </source>
</evidence>
<dbReference type="Pfam" id="PF13473">
    <property type="entry name" value="Cupredoxin_1"/>
    <property type="match status" value="1"/>
</dbReference>
<dbReference type="InterPro" id="IPR008972">
    <property type="entry name" value="Cupredoxin"/>
</dbReference>
<feature type="transmembrane region" description="Helical" evidence="1">
    <location>
        <begin position="9"/>
        <end position="28"/>
    </location>
</feature>
<evidence type="ECO:0000259" key="2">
    <source>
        <dbReference type="Pfam" id="PF13473"/>
    </source>
</evidence>
<name>A0A5D4SH54_9BACI</name>
<organism evidence="3 4">
    <name type="scientific">Sutcliffiella horikoshii</name>
    <dbReference type="NCBI Taxonomy" id="79883"/>
    <lineage>
        <taxon>Bacteria</taxon>
        <taxon>Bacillati</taxon>
        <taxon>Bacillota</taxon>
        <taxon>Bacilli</taxon>
        <taxon>Bacillales</taxon>
        <taxon>Bacillaceae</taxon>
        <taxon>Sutcliffiella</taxon>
    </lineage>
</organism>
<gene>
    <name evidence="3" type="ORF">FZC76_20345</name>
</gene>
<accession>A0A5D4SH54</accession>
<protein>
    <recommendedName>
        <fullName evidence="2">EfeO-type cupredoxin-like domain-containing protein</fullName>
    </recommendedName>
</protein>
<reference evidence="3 4" key="1">
    <citation type="submission" date="2019-08" db="EMBL/GenBank/DDBJ databases">
        <title>Bacillus genomes from the desert of Cuatro Cienegas, Coahuila.</title>
        <authorList>
            <person name="Olmedo-Alvarez G."/>
        </authorList>
    </citation>
    <scope>NUCLEOTIDE SEQUENCE [LARGE SCALE GENOMIC DNA]</scope>
    <source>
        <strain evidence="3 4">CH28_1T</strain>
    </source>
</reference>
<dbReference type="SUPFAM" id="SSF49503">
    <property type="entry name" value="Cupredoxins"/>
    <property type="match status" value="1"/>
</dbReference>
<dbReference type="EMBL" id="VTEV01000011">
    <property type="protein sequence ID" value="TYS62589.1"/>
    <property type="molecule type" value="Genomic_DNA"/>
</dbReference>
<dbReference type="STRING" id="79883.GCA_001636495_02732"/>
<comment type="caution">
    <text evidence="3">The sequence shown here is derived from an EMBL/GenBank/DDBJ whole genome shotgun (WGS) entry which is preliminary data.</text>
</comment>
<keyword evidence="1" id="KW-0472">Membrane</keyword>
<evidence type="ECO:0000256" key="1">
    <source>
        <dbReference type="SAM" id="Phobius"/>
    </source>
</evidence>
<dbReference type="Gene3D" id="2.60.40.420">
    <property type="entry name" value="Cupredoxins - blue copper proteins"/>
    <property type="match status" value="1"/>
</dbReference>
<dbReference type="AlphaFoldDB" id="A0A5D4SH54"/>
<dbReference type="InterPro" id="IPR028096">
    <property type="entry name" value="EfeO_Cupredoxin"/>
</dbReference>
<keyword evidence="1" id="KW-1133">Transmembrane helix</keyword>
<evidence type="ECO:0000313" key="4">
    <source>
        <dbReference type="Proteomes" id="UP000322524"/>
    </source>
</evidence>